<name>A0A1D9NZP8_9FIRM</name>
<dbReference type="AlphaFoldDB" id="A0A1D9NZP8"/>
<organism evidence="1 2">
    <name type="scientific">Butyrivibrio hungatei</name>
    <dbReference type="NCBI Taxonomy" id="185008"/>
    <lineage>
        <taxon>Bacteria</taxon>
        <taxon>Bacillati</taxon>
        <taxon>Bacillota</taxon>
        <taxon>Clostridia</taxon>
        <taxon>Lachnospirales</taxon>
        <taxon>Lachnospiraceae</taxon>
        <taxon>Butyrivibrio</taxon>
    </lineage>
</organism>
<dbReference type="InterPro" id="IPR025062">
    <property type="entry name" value="DUF4003"/>
</dbReference>
<protein>
    <recommendedName>
        <fullName evidence="3">DUF4003 domain-containing protein</fullName>
    </recommendedName>
</protein>
<dbReference type="OrthoDB" id="1778393at2"/>
<evidence type="ECO:0000313" key="1">
    <source>
        <dbReference type="EMBL" id="AOZ95415.1"/>
    </source>
</evidence>
<dbReference type="Pfam" id="PF13170">
    <property type="entry name" value="DUF4003"/>
    <property type="match status" value="1"/>
</dbReference>
<evidence type="ECO:0008006" key="3">
    <source>
        <dbReference type="Google" id="ProtNLM"/>
    </source>
</evidence>
<proteinExistence type="predicted"/>
<dbReference type="KEGG" id="bhu:bhn_I0381"/>
<reference evidence="2" key="1">
    <citation type="submission" date="2016-10" db="EMBL/GenBank/DDBJ databases">
        <title>The complete genome sequence of the rumen bacterium Butyrivibrio hungatei MB2003.</title>
        <authorList>
            <person name="Palevich N."/>
            <person name="Kelly W.J."/>
            <person name="Leahy S.C."/>
            <person name="Altermann E."/>
            <person name="Rakonjac J."/>
            <person name="Attwood G.T."/>
        </authorList>
    </citation>
    <scope>NUCLEOTIDE SEQUENCE [LARGE SCALE GENOMIC DNA]</scope>
    <source>
        <strain evidence="2">MB2003</strain>
    </source>
</reference>
<dbReference type="Proteomes" id="UP000179284">
    <property type="component" value="Chromosome I"/>
</dbReference>
<gene>
    <name evidence="1" type="ORF">bhn_I0381</name>
</gene>
<evidence type="ECO:0000313" key="2">
    <source>
        <dbReference type="Proteomes" id="UP000179284"/>
    </source>
</evidence>
<dbReference type="EMBL" id="CP017831">
    <property type="protein sequence ID" value="AOZ95415.1"/>
    <property type="molecule type" value="Genomic_DNA"/>
</dbReference>
<keyword evidence="2" id="KW-1185">Reference proteome</keyword>
<accession>A0A1D9NZP8</accession>
<dbReference type="RefSeq" id="WP_071175190.1">
    <property type="nucleotide sequence ID" value="NZ_CP017831.1"/>
</dbReference>
<sequence>MKDLIKKRCDLFAENRNAMGKAFIFEYGLIKVAASSAFTQNGREVDAEYVKKCQKILQKEENYFSYFRGFNEVIVSSKMAVSGQPEKYLEDAVAVYDKLKEGKLMGSIYRAVAAMVICDSKRMGDADVIVDRTSQIMKGMKEKHPFLTTDEDTCFAVLLAMSDKNVDDILTELENSYQILKKKFLFHDNDVYSLAQVITALGGSSEEKCEKALNLYDAFKAAGAPYGKNYELSMLGCLVDLDVDQEQLIQDVVEAEVYLRSQKGLGVLDMSKETRLMYASMITAAIYNEEKNPASSAIGNTIAVTIAQEVTFMLIVVMCSSIASISSN</sequence>